<proteinExistence type="inferred from homology"/>
<dbReference type="Pfam" id="PF02632">
    <property type="entry name" value="BioY"/>
    <property type="match status" value="1"/>
</dbReference>
<comment type="similarity">
    <text evidence="1 2">Belongs to the BioY family.</text>
</comment>
<dbReference type="PANTHER" id="PTHR34295">
    <property type="entry name" value="BIOTIN TRANSPORTER BIOY"/>
    <property type="match status" value="1"/>
</dbReference>
<dbReference type="InterPro" id="IPR003784">
    <property type="entry name" value="BioY"/>
</dbReference>
<dbReference type="RefSeq" id="WP_252664838.1">
    <property type="nucleotide sequence ID" value="NZ_CP098611.1"/>
</dbReference>
<keyword evidence="2" id="KW-0813">Transport</keyword>
<feature type="transmembrane region" description="Helical" evidence="3">
    <location>
        <begin position="41"/>
        <end position="59"/>
    </location>
</feature>
<keyword evidence="2 3" id="KW-0472">Membrane</keyword>
<dbReference type="Gene3D" id="1.10.1760.20">
    <property type="match status" value="1"/>
</dbReference>
<organism evidence="4 5">
    <name type="scientific">Phormidium yuhuli AB48</name>
    <dbReference type="NCBI Taxonomy" id="2940671"/>
    <lineage>
        <taxon>Bacteria</taxon>
        <taxon>Bacillati</taxon>
        <taxon>Cyanobacteriota</taxon>
        <taxon>Cyanophyceae</taxon>
        <taxon>Oscillatoriophycideae</taxon>
        <taxon>Oscillatoriales</taxon>
        <taxon>Oscillatoriaceae</taxon>
        <taxon>Phormidium</taxon>
        <taxon>Phormidium yuhuli</taxon>
    </lineage>
</organism>
<feature type="transmembrane region" description="Helical" evidence="3">
    <location>
        <begin position="71"/>
        <end position="92"/>
    </location>
</feature>
<evidence type="ECO:0000256" key="2">
    <source>
        <dbReference type="PIRNR" id="PIRNR016661"/>
    </source>
</evidence>
<feature type="transmembrane region" description="Helical" evidence="3">
    <location>
        <begin position="98"/>
        <end position="116"/>
    </location>
</feature>
<dbReference type="PIRSF" id="PIRSF016661">
    <property type="entry name" value="BioY"/>
    <property type="match status" value="1"/>
</dbReference>
<evidence type="ECO:0000256" key="3">
    <source>
        <dbReference type="SAM" id="Phobius"/>
    </source>
</evidence>
<dbReference type="EMBL" id="CP098611">
    <property type="protein sequence ID" value="USR92693.1"/>
    <property type="molecule type" value="Genomic_DNA"/>
</dbReference>
<evidence type="ECO:0000256" key="1">
    <source>
        <dbReference type="ARBA" id="ARBA00010692"/>
    </source>
</evidence>
<name>A0ABY5AV52_9CYAN</name>
<keyword evidence="2" id="KW-1003">Cell membrane</keyword>
<reference evidence="4" key="1">
    <citation type="submission" date="2022-06" db="EMBL/GenBank/DDBJ databases">
        <title>Genome sequence of Phormidium yuhuli AB48 isolated from an industrial photobioreactor environment.</title>
        <authorList>
            <person name="Qiu Y."/>
            <person name="Noonan A.J.C."/>
            <person name="Dofher K."/>
            <person name="Koch M."/>
            <person name="Kieft B."/>
            <person name="Lin X."/>
            <person name="Ziels R.M."/>
            <person name="Hallam S.J."/>
        </authorList>
    </citation>
    <scope>NUCLEOTIDE SEQUENCE</scope>
    <source>
        <strain evidence="4">AB48</strain>
    </source>
</reference>
<protein>
    <recommendedName>
        <fullName evidence="2">Biotin transporter</fullName>
    </recommendedName>
</protein>
<feature type="transmembrane region" description="Helical" evidence="3">
    <location>
        <begin position="166"/>
        <end position="187"/>
    </location>
</feature>
<dbReference type="Proteomes" id="UP001056708">
    <property type="component" value="Chromosome"/>
</dbReference>
<keyword evidence="3" id="KW-1133">Transmembrane helix</keyword>
<evidence type="ECO:0000313" key="4">
    <source>
        <dbReference type="EMBL" id="USR92693.1"/>
    </source>
</evidence>
<keyword evidence="5" id="KW-1185">Reference proteome</keyword>
<gene>
    <name evidence="4" type="ORF">NEA10_08260</name>
</gene>
<comment type="subcellular location">
    <subcellularLocation>
        <location evidence="2">Cell membrane</location>
        <topology evidence="2">Multi-pass membrane protein</topology>
    </subcellularLocation>
</comment>
<accession>A0ABY5AV52</accession>
<feature type="transmembrane region" description="Helical" evidence="3">
    <location>
        <begin position="123"/>
        <end position="146"/>
    </location>
</feature>
<evidence type="ECO:0000313" key="5">
    <source>
        <dbReference type="Proteomes" id="UP001056708"/>
    </source>
</evidence>
<dbReference type="PANTHER" id="PTHR34295:SF1">
    <property type="entry name" value="BIOTIN TRANSPORTER BIOY"/>
    <property type="match status" value="1"/>
</dbReference>
<keyword evidence="3" id="KW-0812">Transmembrane</keyword>
<sequence length="189" mass="20200">MNKPLEALWAVIGLFLTILSTMVEASVANPLASLGDRASSTISLGVTYQVGAVLLVGCLGGKNAGALSQIAYLSLGLSPWFPVFAQGGGLSYMAHPSFGYLLGFIPGAWLCGWLAFQRRCRLELLGLSCFLGLLAVHLVGLLYLLLSQWTSGELGRLMMQYSWNPLPGQLAIACAAAVLAYVLRLLLFY</sequence>